<feature type="coiled-coil region" evidence="1">
    <location>
        <begin position="32"/>
        <end position="59"/>
    </location>
</feature>
<comment type="caution">
    <text evidence="3">The sequence shown here is derived from an EMBL/GenBank/DDBJ whole genome shotgun (WGS) entry which is preliminary data.</text>
</comment>
<sequence>MPRSAASHIKYLLLSLLVVVAIINLTRTSLEILKSSKRLEDLKDDILTLESNKISLESEIEYKQSNEYVEEQARNALNMKKPNEKVYVNPNTLGDKTTVTEAEETENPGSTGGTTTGKPQKPSSNLSKWIALIFK</sequence>
<name>A0A1F4V9J9_UNCKA</name>
<gene>
    <name evidence="3" type="ORF">A3D91_01425</name>
</gene>
<protein>
    <recommendedName>
        <fullName evidence="5">Cell division protein FtsL</fullName>
    </recommendedName>
</protein>
<proteinExistence type="predicted"/>
<evidence type="ECO:0000313" key="4">
    <source>
        <dbReference type="Proteomes" id="UP000178127"/>
    </source>
</evidence>
<feature type="compositionally biased region" description="Polar residues" evidence="2">
    <location>
        <begin position="89"/>
        <end position="100"/>
    </location>
</feature>
<evidence type="ECO:0008006" key="5">
    <source>
        <dbReference type="Google" id="ProtNLM"/>
    </source>
</evidence>
<evidence type="ECO:0000313" key="3">
    <source>
        <dbReference type="EMBL" id="OGC53877.1"/>
    </source>
</evidence>
<dbReference type="EMBL" id="MEVD01000008">
    <property type="protein sequence ID" value="OGC53877.1"/>
    <property type="molecule type" value="Genomic_DNA"/>
</dbReference>
<reference evidence="3 4" key="1">
    <citation type="journal article" date="2016" name="Nat. Commun.">
        <title>Thousands of microbial genomes shed light on interconnected biogeochemical processes in an aquifer system.</title>
        <authorList>
            <person name="Anantharaman K."/>
            <person name="Brown C.T."/>
            <person name="Hug L.A."/>
            <person name="Sharon I."/>
            <person name="Castelle C.J."/>
            <person name="Probst A.J."/>
            <person name="Thomas B.C."/>
            <person name="Singh A."/>
            <person name="Wilkins M.J."/>
            <person name="Karaoz U."/>
            <person name="Brodie E.L."/>
            <person name="Williams K.H."/>
            <person name="Hubbard S.S."/>
            <person name="Banfield J.F."/>
        </authorList>
    </citation>
    <scope>NUCLEOTIDE SEQUENCE [LARGE SCALE GENOMIC DNA]</scope>
</reference>
<evidence type="ECO:0000256" key="1">
    <source>
        <dbReference type="SAM" id="Coils"/>
    </source>
</evidence>
<accession>A0A1F4V9J9</accession>
<evidence type="ECO:0000256" key="2">
    <source>
        <dbReference type="SAM" id="MobiDB-lite"/>
    </source>
</evidence>
<organism evidence="3 4">
    <name type="scientific">candidate division WWE3 bacterium RIFCSPHIGHO2_02_FULL_38_14</name>
    <dbReference type="NCBI Taxonomy" id="1802620"/>
    <lineage>
        <taxon>Bacteria</taxon>
        <taxon>Katanobacteria</taxon>
    </lineage>
</organism>
<feature type="region of interest" description="Disordered" evidence="2">
    <location>
        <begin position="81"/>
        <end position="127"/>
    </location>
</feature>
<dbReference type="InterPro" id="IPR007060">
    <property type="entry name" value="FtsL/DivIC"/>
</dbReference>
<dbReference type="AlphaFoldDB" id="A0A1F4V9J9"/>
<dbReference type="STRING" id="1802620.A3D91_01425"/>
<dbReference type="Proteomes" id="UP000178127">
    <property type="component" value="Unassembled WGS sequence"/>
</dbReference>
<dbReference type="Pfam" id="PF04977">
    <property type="entry name" value="DivIC"/>
    <property type="match status" value="1"/>
</dbReference>
<keyword evidence="1" id="KW-0175">Coiled coil</keyword>